<dbReference type="InterPro" id="IPR017907">
    <property type="entry name" value="Znf_RING_CS"/>
</dbReference>
<evidence type="ECO:0000256" key="4">
    <source>
        <dbReference type="ARBA" id="ARBA00022771"/>
    </source>
</evidence>
<evidence type="ECO:0000256" key="2">
    <source>
        <dbReference type="ARBA" id="ARBA00022723"/>
    </source>
</evidence>
<keyword evidence="7" id="KW-0862">Zinc</keyword>
<feature type="compositionally biased region" description="Low complexity" evidence="10">
    <location>
        <begin position="391"/>
        <end position="407"/>
    </location>
</feature>
<dbReference type="GO" id="GO:0008094">
    <property type="term" value="F:ATP-dependent activity, acting on DNA"/>
    <property type="evidence" value="ECO:0007669"/>
    <property type="project" value="TreeGrafter"/>
</dbReference>
<feature type="compositionally biased region" description="Polar residues" evidence="10">
    <location>
        <begin position="160"/>
        <end position="176"/>
    </location>
</feature>
<feature type="compositionally biased region" description="Basic and acidic residues" evidence="10">
    <location>
        <begin position="1131"/>
        <end position="1153"/>
    </location>
</feature>
<accession>A0A427YHG1</accession>
<dbReference type="GO" id="GO:0008270">
    <property type="term" value="F:zinc ion binding"/>
    <property type="evidence" value="ECO:0007669"/>
    <property type="project" value="UniProtKB-KW"/>
</dbReference>
<reference evidence="14 15" key="1">
    <citation type="submission" date="2018-11" db="EMBL/GenBank/DDBJ databases">
        <title>Genome sequence of Saitozyma podzolica DSM 27192.</title>
        <authorList>
            <person name="Aliyu H."/>
            <person name="Gorte O."/>
            <person name="Ochsenreither K."/>
        </authorList>
    </citation>
    <scope>NUCLEOTIDE SEQUENCE [LARGE SCALE GENOMIC DNA]</scope>
    <source>
        <strain evidence="14 15">DSM 27192</strain>
    </source>
</reference>
<evidence type="ECO:0000256" key="7">
    <source>
        <dbReference type="ARBA" id="ARBA00022833"/>
    </source>
</evidence>
<sequence length="1392" mass="151787">MLGAVEVEELARRSLEIDDKPEEVLPAFYLAAFRGHVSRHPYDTNFIVELAVPGKRGVGGTGMEDYCWQDVNLEPDPDRPEGGKNDGLGSFWEYQVHCQGSDHLKGRNERCKRAGIDVAAIPQTTLPTSPPSASQHSSTFVTSSPSPFVTFTRDRPSGSGLASSRQISHAPSQASTFPLLDAGSSSVTSIPQSSPLDHLSSRPLPPVTPSSGTSTHRSSGTMRGTVIDLTLDSSPPAASTTRHRATHGSSSALNKLDPNRSKTTTDVPDRKPVIDKGKGRATIGTWFMDDDGDDDQITELRLDQVPLALRKTSNKDAPYILSDSEDEAEVTKHVGGMASVSIAKPLISAKTGSSSSIGSKTSTTSSAGARVASAIASSSRAQVSAALAARTPSTGITGSQTSSQTWTAPPARTIPVQTRVSLMKAELKLTKDKYKKIMSSLTQDDRYRLLNRITDLQMLITSMGMRPYIPPTTEVMILVPGVLSLARGQGVDVLLPVTSPVNPAAPPITGAGAVHGPSGLSPLVKRELSMPGGFPTIRMPSNVNAASGPSSTSSLATSVIPTGLLSSASGGSDLAAMIAAAATAAAQAQVAANTDPSGVDFEYDGGYEFDRPTGDDLQEFFTSALEDFSEDADVDKALGKLGLPALDARFAEMTINLMPHQVLGVSWMLEKEKDKKFRGGLLCDAMGLGKTVQTIATIVGNMPTDRKVRTTLIVAPLALLSQWKSEIESKTTPGLFNVVIHHGTQRAKSSNQLKQADVILTTYGTLVSEFGKEPKPKKKKKKQEGGSDEEEESDDYVPRKKGPLFKTRFWRVVLDEAHFIRNSKTRAAKAVWELDSIHRWCLTGTLIVNSLDDIFVHLKFLCISPSREWKHFQGHISKIQKRRPKLAMKRAQAILRSCMIRRHKESELNGRRLLELPPKTTEVVELDFTPEEREIYNSVEHRMRVKINHFLKLGTILKHFNCVFSWLIRLRQMTCHPWLLRRNPGDALHPSDWAVSDFELFGEALPDVADNNAEVARAVTLLGQQWVDDVAIKLRERHERMIKSVKLEDGEAERDGECSICLDVMTDETISSCKHSFCRTCINEIFANAPRDVDLTDEETAAGARKCPMCRQVILRDRLFSALAIFDPEKQAAKDEKPRIEELEDSGDVKAELSNKAGKRRAVDDDDFEDVEPDAKKPKSSDGGKGKGRAGEPITVDDEEVTVEQVVPSTKMKHLGELLQGYVAEEGTKVIVFSQFVSYLDLCGIYLRRLGVKFADYRGSMKQDAREAVIKEFTSAIVDDESPRVLLISLKCGGVGLNLTSASKVISLDLAWNAATENQAVDRAHRIGQTRPVEVKRLVIRDTVEQRILALQREKEALSDGAMGEGTGGRLGRLSIGELVRLFGVGAEEGRD</sequence>
<dbReference type="InterPro" id="IPR001650">
    <property type="entry name" value="Helicase_C-like"/>
</dbReference>
<keyword evidence="3" id="KW-0547">Nucleotide-binding</keyword>
<feature type="domain" description="Helicase C-terminal" evidence="13">
    <location>
        <begin position="1217"/>
        <end position="1375"/>
    </location>
</feature>
<dbReference type="PANTHER" id="PTHR45626:SF16">
    <property type="entry name" value="ATP-DEPENDENT HELICASE ULS1"/>
    <property type="match status" value="1"/>
</dbReference>
<dbReference type="PANTHER" id="PTHR45626">
    <property type="entry name" value="TRANSCRIPTION TERMINATION FACTOR 2-RELATED"/>
    <property type="match status" value="1"/>
</dbReference>
<evidence type="ECO:0000256" key="9">
    <source>
        <dbReference type="PROSITE-ProRule" id="PRU00175"/>
    </source>
</evidence>
<feature type="compositionally biased region" description="Low complexity" evidence="10">
    <location>
        <begin position="137"/>
        <end position="151"/>
    </location>
</feature>
<dbReference type="Proteomes" id="UP000279259">
    <property type="component" value="Unassembled WGS sequence"/>
</dbReference>
<keyword evidence="4 9" id="KW-0863">Zinc-finger</keyword>
<evidence type="ECO:0000256" key="5">
    <source>
        <dbReference type="ARBA" id="ARBA00022801"/>
    </source>
</evidence>
<evidence type="ECO:0000259" key="12">
    <source>
        <dbReference type="PROSITE" id="PS51192"/>
    </source>
</evidence>
<feature type="compositionally biased region" description="Polar residues" evidence="10">
    <location>
        <begin position="231"/>
        <end position="240"/>
    </location>
</feature>
<dbReference type="SUPFAM" id="SSF57850">
    <property type="entry name" value="RING/U-box"/>
    <property type="match status" value="1"/>
</dbReference>
<keyword evidence="2" id="KW-0479">Metal-binding</keyword>
<dbReference type="InterPro" id="IPR049730">
    <property type="entry name" value="SNF2/RAD54-like_C"/>
</dbReference>
<protein>
    <recommendedName>
        <fullName evidence="16">DNA helicase rad5</fullName>
    </recommendedName>
</protein>
<dbReference type="InterPro" id="IPR000330">
    <property type="entry name" value="SNF2_N"/>
</dbReference>
<dbReference type="InterPro" id="IPR027417">
    <property type="entry name" value="P-loop_NTPase"/>
</dbReference>
<feature type="region of interest" description="Disordered" evidence="10">
    <location>
        <begin position="391"/>
        <end position="411"/>
    </location>
</feature>
<dbReference type="PROSITE" id="PS50089">
    <property type="entry name" value="ZF_RING_2"/>
    <property type="match status" value="1"/>
</dbReference>
<name>A0A427YHG1_9TREE</name>
<dbReference type="InterPro" id="IPR013083">
    <property type="entry name" value="Znf_RING/FYVE/PHD"/>
</dbReference>
<keyword evidence="8" id="KW-0067">ATP-binding</keyword>
<dbReference type="SMART" id="SM00490">
    <property type="entry name" value="HELICc"/>
    <property type="match status" value="1"/>
</dbReference>
<evidence type="ECO:0000256" key="10">
    <source>
        <dbReference type="SAM" id="MobiDB-lite"/>
    </source>
</evidence>
<dbReference type="Gene3D" id="3.40.50.300">
    <property type="entry name" value="P-loop containing nucleotide triphosphate hydrolases"/>
    <property type="match status" value="1"/>
</dbReference>
<feature type="domain" description="RING-type" evidence="11">
    <location>
        <begin position="1058"/>
        <end position="1111"/>
    </location>
</feature>
<proteinExistence type="inferred from homology"/>
<dbReference type="Pfam" id="PF00271">
    <property type="entry name" value="Helicase_C"/>
    <property type="match status" value="1"/>
</dbReference>
<feature type="compositionally biased region" description="Basic and acidic residues" evidence="10">
    <location>
        <begin position="267"/>
        <end position="277"/>
    </location>
</feature>
<evidence type="ECO:0000313" key="14">
    <source>
        <dbReference type="EMBL" id="RSH90576.1"/>
    </source>
</evidence>
<feature type="compositionally biased region" description="Basic and acidic residues" evidence="10">
    <location>
        <begin position="1173"/>
        <end position="1185"/>
    </location>
</feature>
<keyword evidence="15" id="KW-1185">Reference proteome</keyword>
<feature type="region of interest" description="Disordered" evidence="10">
    <location>
        <begin position="122"/>
        <end position="277"/>
    </location>
</feature>
<dbReference type="SMART" id="SM00487">
    <property type="entry name" value="DEXDc"/>
    <property type="match status" value="1"/>
</dbReference>
<dbReference type="PROSITE" id="PS51194">
    <property type="entry name" value="HELICASE_CTER"/>
    <property type="match status" value="1"/>
</dbReference>
<evidence type="ECO:0000259" key="13">
    <source>
        <dbReference type="PROSITE" id="PS51194"/>
    </source>
</evidence>
<dbReference type="EMBL" id="RSCD01000010">
    <property type="protein sequence ID" value="RSH90576.1"/>
    <property type="molecule type" value="Genomic_DNA"/>
</dbReference>
<evidence type="ECO:0000313" key="15">
    <source>
        <dbReference type="Proteomes" id="UP000279259"/>
    </source>
</evidence>
<dbReference type="PROSITE" id="PS51192">
    <property type="entry name" value="HELICASE_ATP_BIND_1"/>
    <property type="match status" value="1"/>
</dbReference>
<dbReference type="STRING" id="1890683.A0A427YHG1"/>
<feature type="compositionally biased region" description="Low complexity" evidence="10">
    <location>
        <begin position="209"/>
        <end position="225"/>
    </location>
</feature>
<feature type="domain" description="Helicase ATP-binding" evidence="12">
    <location>
        <begin position="671"/>
        <end position="864"/>
    </location>
</feature>
<evidence type="ECO:0000256" key="8">
    <source>
        <dbReference type="ARBA" id="ARBA00022840"/>
    </source>
</evidence>
<dbReference type="Pfam" id="PF00097">
    <property type="entry name" value="zf-C3HC4"/>
    <property type="match status" value="1"/>
</dbReference>
<feature type="compositionally biased region" description="Acidic residues" evidence="10">
    <location>
        <begin position="786"/>
        <end position="795"/>
    </location>
</feature>
<keyword evidence="6" id="KW-0347">Helicase</keyword>
<keyword evidence="5" id="KW-0378">Hydrolase</keyword>
<dbReference type="InterPro" id="IPR018957">
    <property type="entry name" value="Znf_C3HC4_RING-type"/>
</dbReference>
<dbReference type="SMART" id="SM00184">
    <property type="entry name" value="RING"/>
    <property type="match status" value="1"/>
</dbReference>
<dbReference type="SUPFAM" id="SSF52540">
    <property type="entry name" value="P-loop containing nucleoside triphosphate hydrolases"/>
    <property type="match status" value="2"/>
</dbReference>
<organism evidence="14 15">
    <name type="scientific">Saitozyma podzolica</name>
    <dbReference type="NCBI Taxonomy" id="1890683"/>
    <lineage>
        <taxon>Eukaryota</taxon>
        <taxon>Fungi</taxon>
        <taxon>Dikarya</taxon>
        <taxon>Basidiomycota</taxon>
        <taxon>Agaricomycotina</taxon>
        <taxon>Tremellomycetes</taxon>
        <taxon>Tremellales</taxon>
        <taxon>Trimorphomycetaceae</taxon>
        <taxon>Saitozyma</taxon>
    </lineage>
</organism>
<dbReference type="PROSITE" id="PS00518">
    <property type="entry name" value="ZF_RING_1"/>
    <property type="match status" value="1"/>
</dbReference>
<dbReference type="Gene3D" id="3.30.40.10">
    <property type="entry name" value="Zinc/RING finger domain, C3HC4 (zinc finger)"/>
    <property type="match status" value="1"/>
</dbReference>
<dbReference type="InterPro" id="IPR050628">
    <property type="entry name" value="SNF2_RAD54_helicase_TF"/>
</dbReference>
<feature type="region of interest" description="Disordered" evidence="10">
    <location>
        <begin position="1131"/>
        <end position="1195"/>
    </location>
</feature>
<feature type="compositionally biased region" description="Polar residues" evidence="10">
    <location>
        <begin position="122"/>
        <end position="136"/>
    </location>
</feature>
<dbReference type="GO" id="GO:0016787">
    <property type="term" value="F:hydrolase activity"/>
    <property type="evidence" value="ECO:0007669"/>
    <property type="project" value="UniProtKB-KW"/>
</dbReference>
<comment type="similarity">
    <text evidence="1">Belongs to the SNF2/RAD54 helicase family.</text>
</comment>
<dbReference type="Gene3D" id="3.40.50.10810">
    <property type="entry name" value="Tandem AAA-ATPase domain"/>
    <property type="match status" value="1"/>
</dbReference>
<dbReference type="InterPro" id="IPR038718">
    <property type="entry name" value="SNF2-like_sf"/>
</dbReference>
<feature type="compositionally biased region" description="Low complexity" evidence="10">
    <location>
        <begin position="184"/>
        <end position="194"/>
    </location>
</feature>
<evidence type="ECO:0000256" key="1">
    <source>
        <dbReference type="ARBA" id="ARBA00007025"/>
    </source>
</evidence>
<gene>
    <name evidence="14" type="ORF">EHS25_001181</name>
</gene>
<evidence type="ECO:0000259" key="11">
    <source>
        <dbReference type="PROSITE" id="PS50089"/>
    </source>
</evidence>
<dbReference type="GO" id="GO:0005524">
    <property type="term" value="F:ATP binding"/>
    <property type="evidence" value="ECO:0007669"/>
    <property type="project" value="UniProtKB-KW"/>
</dbReference>
<dbReference type="InterPro" id="IPR001841">
    <property type="entry name" value="Znf_RING"/>
</dbReference>
<dbReference type="Pfam" id="PF00176">
    <property type="entry name" value="SNF2-rel_dom"/>
    <property type="match status" value="1"/>
</dbReference>
<evidence type="ECO:0008006" key="16">
    <source>
        <dbReference type="Google" id="ProtNLM"/>
    </source>
</evidence>
<comment type="caution">
    <text evidence="14">The sequence shown here is derived from an EMBL/GenBank/DDBJ whole genome shotgun (WGS) entry which is preliminary data.</text>
</comment>
<evidence type="ECO:0000256" key="3">
    <source>
        <dbReference type="ARBA" id="ARBA00022741"/>
    </source>
</evidence>
<dbReference type="GO" id="GO:0005634">
    <property type="term" value="C:nucleus"/>
    <property type="evidence" value="ECO:0007669"/>
    <property type="project" value="TreeGrafter"/>
</dbReference>
<feature type="region of interest" description="Disordered" evidence="10">
    <location>
        <begin position="771"/>
        <end position="798"/>
    </location>
</feature>
<dbReference type="GO" id="GO:0004386">
    <property type="term" value="F:helicase activity"/>
    <property type="evidence" value="ECO:0007669"/>
    <property type="project" value="UniProtKB-KW"/>
</dbReference>
<dbReference type="InterPro" id="IPR014001">
    <property type="entry name" value="Helicase_ATP-bd"/>
</dbReference>
<dbReference type="CDD" id="cd18008">
    <property type="entry name" value="DEXDc_SHPRH-like"/>
    <property type="match status" value="1"/>
</dbReference>
<evidence type="ECO:0000256" key="6">
    <source>
        <dbReference type="ARBA" id="ARBA00022806"/>
    </source>
</evidence>
<dbReference type="GO" id="GO:0000724">
    <property type="term" value="P:double-strand break repair via homologous recombination"/>
    <property type="evidence" value="ECO:0007669"/>
    <property type="project" value="TreeGrafter"/>
</dbReference>
<dbReference type="GO" id="GO:0005737">
    <property type="term" value="C:cytoplasm"/>
    <property type="evidence" value="ECO:0007669"/>
    <property type="project" value="TreeGrafter"/>
</dbReference>
<dbReference type="CDD" id="cd18793">
    <property type="entry name" value="SF2_C_SNF"/>
    <property type="match status" value="1"/>
</dbReference>
<dbReference type="OrthoDB" id="423559at2759"/>